<dbReference type="PROSITE" id="PS50932">
    <property type="entry name" value="HTH_LACI_2"/>
    <property type="match status" value="1"/>
</dbReference>
<dbReference type="SUPFAM" id="SSF53822">
    <property type="entry name" value="Periplasmic binding protein-like I"/>
    <property type="match status" value="1"/>
</dbReference>
<name>A0ABZ1AU35_9ACTN</name>
<dbReference type="PANTHER" id="PTHR30146:SF109">
    <property type="entry name" value="HTH-TYPE TRANSCRIPTIONAL REGULATOR GALS"/>
    <property type="match status" value="1"/>
</dbReference>
<keyword evidence="2 5" id="KW-0238">DNA-binding</keyword>
<dbReference type="Gene3D" id="3.40.50.2300">
    <property type="match status" value="1"/>
</dbReference>
<dbReference type="CDD" id="cd01392">
    <property type="entry name" value="HTH_LacI"/>
    <property type="match status" value="1"/>
</dbReference>
<protein>
    <submittedName>
        <fullName evidence="5">LacI family DNA-binding transcriptional regulator</fullName>
    </submittedName>
</protein>
<dbReference type="GO" id="GO:0003677">
    <property type="term" value="F:DNA binding"/>
    <property type="evidence" value="ECO:0007669"/>
    <property type="project" value="UniProtKB-KW"/>
</dbReference>
<keyword evidence="1" id="KW-0805">Transcription regulation</keyword>
<sequence>MSNPTIYDVARTAGVATSTVSRAFSNRGRLGEATRTHVLQVARELGYAPNPHARALTSRRTQTLAMVVSDITNPHFFELIRGAEMRAKAAEYTLVLVNAEESPGWSWSRCAGCPGRSTASCSPPAASPPTSW</sequence>
<keyword evidence="6" id="KW-1185">Reference proteome</keyword>
<dbReference type="InterPro" id="IPR000843">
    <property type="entry name" value="HTH_LacI"/>
</dbReference>
<accession>A0ABZ1AU35</accession>
<gene>
    <name evidence="5" type="ORF">U6N30_18685</name>
</gene>
<evidence type="ECO:0000256" key="1">
    <source>
        <dbReference type="ARBA" id="ARBA00023015"/>
    </source>
</evidence>
<evidence type="ECO:0000313" key="5">
    <source>
        <dbReference type="EMBL" id="WRL62077.1"/>
    </source>
</evidence>
<dbReference type="Gene3D" id="1.10.260.40">
    <property type="entry name" value="lambda repressor-like DNA-binding domains"/>
    <property type="match status" value="1"/>
</dbReference>
<dbReference type="PANTHER" id="PTHR30146">
    <property type="entry name" value="LACI-RELATED TRANSCRIPTIONAL REPRESSOR"/>
    <property type="match status" value="1"/>
</dbReference>
<dbReference type="Proteomes" id="UP001324287">
    <property type="component" value="Chromosome"/>
</dbReference>
<evidence type="ECO:0000313" key="6">
    <source>
        <dbReference type="Proteomes" id="UP001324287"/>
    </source>
</evidence>
<keyword evidence="3" id="KW-0804">Transcription</keyword>
<proteinExistence type="predicted"/>
<dbReference type="SUPFAM" id="SSF47413">
    <property type="entry name" value="lambda repressor-like DNA-binding domains"/>
    <property type="match status" value="1"/>
</dbReference>
<dbReference type="EMBL" id="CP141261">
    <property type="protein sequence ID" value="WRL62077.1"/>
    <property type="molecule type" value="Genomic_DNA"/>
</dbReference>
<evidence type="ECO:0000259" key="4">
    <source>
        <dbReference type="PROSITE" id="PS50932"/>
    </source>
</evidence>
<organism evidence="5 6">
    <name type="scientific">Blastococcus brunescens</name>
    <dbReference type="NCBI Taxonomy" id="1564165"/>
    <lineage>
        <taxon>Bacteria</taxon>
        <taxon>Bacillati</taxon>
        <taxon>Actinomycetota</taxon>
        <taxon>Actinomycetes</taxon>
        <taxon>Geodermatophilales</taxon>
        <taxon>Geodermatophilaceae</taxon>
        <taxon>Blastococcus</taxon>
    </lineage>
</organism>
<dbReference type="RefSeq" id="WP_324273432.1">
    <property type="nucleotide sequence ID" value="NZ_CP141261.1"/>
</dbReference>
<dbReference type="InterPro" id="IPR028082">
    <property type="entry name" value="Peripla_BP_I"/>
</dbReference>
<feature type="domain" description="HTH lacI-type" evidence="4">
    <location>
        <begin position="4"/>
        <end position="58"/>
    </location>
</feature>
<evidence type="ECO:0000256" key="3">
    <source>
        <dbReference type="ARBA" id="ARBA00023163"/>
    </source>
</evidence>
<dbReference type="InterPro" id="IPR010982">
    <property type="entry name" value="Lambda_DNA-bd_dom_sf"/>
</dbReference>
<reference evidence="5 6" key="1">
    <citation type="submission" date="2023-12" db="EMBL/GenBank/DDBJ databases">
        <title>Blastococcus brunescens sp. nov., an actonobacterium isolated from sandstone collected in sahara desert.</title>
        <authorList>
            <person name="Gtari M."/>
            <person name="Ghodhbane F."/>
        </authorList>
    </citation>
    <scope>NUCLEOTIDE SEQUENCE [LARGE SCALE GENOMIC DNA]</scope>
    <source>
        <strain evidence="5 6">BMG 8361</strain>
    </source>
</reference>
<dbReference type="SMART" id="SM00354">
    <property type="entry name" value="HTH_LACI"/>
    <property type="match status" value="1"/>
</dbReference>
<dbReference type="Pfam" id="PF00356">
    <property type="entry name" value="LacI"/>
    <property type="match status" value="1"/>
</dbReference>
<evidence type="ECO:0000256" key="2">
    <source>
        <dbReference type="ARBA" id="ARBA00023125"/>
    </source>
</evidence>